<feature type="binding site" evidence="5">
    <location>
        <position position="138"/>
    </location>
    <ligand>
        <name>S-adenosyl-L-methionine</name>
        <dbReference type="ChEBI" id="CHEBI:59789"/>
    </ligand>
</feature>
<dbReference type="SUPFAM" id="SSF53335">
    <property type="entry name" value="S-adenosyl-L-methionine-dependent methyltransferases"/>
    <property type="match status" value="1"/>
</dbReference>
<comment type="catalytic activity">
    <reaction evidence="5">
        <text>a 3-(all-trans-polyprenyl)benzene-1,2-diol + S-adenosyl-L-methionine = a 2-methoxy-6-(all-trans-polyprenyl)phenol + S-adenosyl-L-homocysteine + H(+)</text>
        <dbReference type="Rhea" id="RHEA:31411"/>
        <dbReference type="Rhea" id="RHEA-COMP:9550"/>
        <dbReference type="Rhea" id="RHEA-COMP:9551"/>
        <dbReference type="ChEBI" id="CHEBI:15378"/>
        <dbReference type="ChEBI" id="CHEBI:57856"/>
        <dbReference type="ChEBI" id="CHEBI:59789"/>
        <dbReference type="ChEBI" id="CHEBI:62729"/>
        <dbReference type="ChEBI" id="CHEBI:62731"/>
        <dbReference type="EC" id="2.1.1.222"/>
    </reaction>
</comment>
<dbReference type="GO" id="GO:0061542">
    <property type="term" value="F:3-demethylubiquinol 3-O-methyltransferase activity"/>
    <property type="evidence" value="ECO:0007669"/>
    <property type="project" value="UniProtKB-UniRule"/>
</dbReference>
<dbReference type="PANTHER" id="PTHR43464">
    <property type="entry name" value="METHYLTRANSFERASE"/>
    <property type="match status" value="1"/>
</dbReference>
<dbReference type="AlphaFoldDB" id="A0A937AEQ7"/>
<evidence type="ECO:0000256" key="5">
    <source>
        <dbReference type="HAMAP-Rule" id="MF_00472"/>
    </source>
</evidence>
<keyword evidence="1 5" id="KW-0489">Methyltransferase</keyword>
<keyword evidence="3 5" id="KW-0831">Ubiquinone biosynthesis</keyword>
<gene>
    <name evidence="5 6" type="primary">ubiG</name>
    <name evidence="6" type="ORF">EU981_03065</name>
</gene>
<dbReference type="HAMAP" id="MF_00472">
    <property type="entry name" value="UbiG"/>
    <property type="match status" value="1"/>
</dbReference>
<evidence type="ECO:0000256" key="2">
    <source>
        <dbReference type="ARBA" id="ARBA00022679"/>
    </source>
</evidence>
<dbReference type="EC" id="2.1.1.64" evidence="5"/>
<evidence type="ECO:0000313" key="6">
    <source>
        <dbReference type="EMBL" id="MBL0849049.1"/>
    </source>
</evidence>
<keyword evidence="2 5" id="KW-0808">Transferase</keyword>
<dbReference type="InterPro" id="IPR010233">
    <property type="entry name" value="UbiG_MeTrfase"/>
</dbReference>
<dbReference type="GO" id="GO:0010420">
    <property type="term" value="F:polyprenyldihydroxybenzoate methyltransferase activity"/>
    <property type="evidence" value="ECO:0007669"/>
    <property type="project" value="InterPro"/>
</dbReference>
<keyword evidence="4 5" id="KW-0949">S-adenosyl-L-methionine</keyword>
<dbReference type="Pfam" id="PF13489">
    <property type="entry name" value="Methyltransf_23"/>
    <property type="match status" value="1"/>
</dbReference>
<evidence type="ECO:0000256" key="4">
    <source>
        <dbReference type="ARBA" id="ARBA00022691"/>
    </source>
</evidence>
<dbReference type="NCBIfam" id="TIGR01983">
    <property type="entry name" value="UbiG"/>
    <property type="match status" value="1"/>
</dbReference>
<comment type="function">
    <text evidence="5">O-methyltransferase that catalyzes the 2 O-methylation steps in the ubiquinone biosynthetic pathway.</text>
</comment>
<comment type="similarity">
    <text evidence="5">Belongs to the methyltransferase superfamily. UbiG/COQ3 family.</text>
</comment>
<feature type="binding site" evidence="5">
    <location>
        <position position="74"/>
    </location>
    <ligand>
        <name>S-adenosyl-L-methionine</name>
        <dbReference type="ChEBI" id="CHEBI:59789"/>
    </ligand>
</feature>
<sequence length="254" mass="29272">MKTKFHDYTTKNQEEIDRFSDISSEWWNPTGKFKPLHKMNPVRVAYIQDNIMQHFQRNSRDKHPFKGLRILDLGCGGGLLSEPMAKMGATVVGIDPSAKNIEVAQNHANMEGISIDYRVSCAEELDKLEEKFDIILNMEVIEHVDNVPYFMKTCCSLLLGNGLMFISTINRNLKAMLLAIICAEYILQWLPKGTHQYEKFVKKEEIEAMLEENNVKIIHCIGMVYNIFCNKWQLSTKDLDVNYIVLAHLPKENS</sequence>
<evidence type="ECO:0000313" key="7">
    <source>
        <dbReference type="Proteomes" id="UP000736856"/>
    </source>
</evidence>
<feature type="binding site" evidence="5">
    <location>
        <position position="43"/>
    </location>
    <ligand>
        <name>S-adenosyl-L-methionine</name>
        <dbReference type="ChEBI" id="CHEBI:59789"/>
    </ligand>
</feature>
<dbReference type="GO" id="GO:0102208">
    <property type="term" value="F:2-polyprenyl-6-hydroxyphenol methylase activity"/>
    <property type="evidence" value="ECO:0007669"/>
    <property type="project" value="UniProtKB-EC"/>
</dbReference>
<dbReference type="InterPro" id="IPR029063">
    <property type="entry name" value="SAM-dependent_MTases_sf"/>
</dbReference>
<dbReference type="EC" id="2.1.1.222" evidence="5"/>
<dbReference type="Gene3D" id="3.40.50.150">
    <property type="entry name" value="Vaccinia Virus protein VP39"/>
    <property type="match status" value="1"/>
</dbReference>
<protein>
    <recommendedName>
        <fullName evidence="5">Ubiquinone biosynthesis O-methyltransferase</fullName>
    </recommendedName>
    <alternativeName>
        <fullName evidence="5">2-polyprenyl-6-hydroxyphenol methylase</fullName>
        <ecNumber evidence="5">2.1.1.222</ecNumber>
    </alternativeName>
    <alternativeName>
        <fullName evidence="5">3-demethylubiquinone 3-O-methyltransferase</fullName>
        <ecNumber evidence="5">2.1.1.64</ecNumber>
    </alternativeName>
</protein>
<dbReference type="EMBL" id="SEOL01000005">
    <property type="protein sequence ID" value="MBL0849049.1"/>
    <property type="molecule type" value="Genomic_DNA"/>
</dbReference>
<comment type="pathway">
    <text evidence="5">Cofactor biosynthesis; ubiquinone biosynthesis.</text>
</comment>
<dbReference type="PANTHER" id="PTHR43464:SF19">
    <property type="entry name" value="UBIQUINONE BIOSYNTHESIS O-METHYLTRANSFERASE, MITOCHONDRIAL"/>
    <property type="match status" value="1"/>
</dbReference>
<evidence type="ECO:0000256" key="3">
    <source>
        <dbReference type="ARBA" id="ARBA00022688"/>
    </source>
</evidence>
<reference evidence="6" key="1">
    <citation type="submission" date="2019-02" db="EMBL/GenBank/DDBJ databases">
        <title>A novel Candidatus Liberibacter species associated with the New Zealand native fuchsia psyllid, Ctenarytaina fuchsiae.</title>
        <authorList>
            <person name="Thompson S.M."/>
            <person name="Jorgensen N."/>
            <person name="David C."/>
            <person name="Bulman S.R."/>
            <person name="Smith G.R."/>
        </authorList>
    </citation>
    <scope>NUCLEOTIDE SEQUENCE</scope>
    <source>
        <strain evidence="6">Oxford</strain>
    </source>
</reference>
<comment type="catalytic activity">
    <reaction evidence="5">
        <text>a 3-demethylubiquinol + S-adenosyl-L-methionine = a ubiquinol + S-adenosyl-L-homocysteine + H(+)</text>
        <dbReference type="Rhea" id="RHEA:44380"/>
        <dbReference type="Rhea" id="RHEA-COMP:9566"/>
        <dbReference type="Rhea" id="RHEA-COMP:10914"/>
        <dbReference type="ChEBI" id="CHEBI:15378"/>
        <dbReference type="ChEBI" id="CHEBI:17976"/>
        <dbReference type="ChEBI" id="CHEBI:57856"/>
        <dbReference type="ChEBI" id="CHEBI:59789"/>
        <dbReference type="ChEBI" id="CHEBI:84422"/>
        <dbReference type="EC" id="2.1.1.64"/>
    </reaction>
</comment>
<evidence type="ECO:0000256" key="1">
    <source>
        <dbReference type="ARBA" id="ARBA00022603"/>
    </source>
</evidence>
<proteinExistence type="inferred from homology"/>
<name>A0A937AEQ7_9HYPH</name>
<organism evidence="6 7">
    <name type="scientific">Candidatus Liberibacter ctenarytainae</name>
    <dbReference type="NCBI Taxonomy" id="2020335"/>
    <lineage>
        <taxon>Bacteria</taxon>
        <taxon>Pseudomonadati</taxon>
        <taxon>Pseudomonadota</taxon>
        <taxon>Alphaproteobacteria</taxon>
        <taxon>Hyphomicrobiales</taxon>
        <taxon>Rhizobiaceae</taxon>
        <taxon>Liberibacter</taxon>
    </lineage>
</organism>
<dbReference type="GO" id="GO:0032259">
    <property type="term" value="P:methylation"/>
    <property type="evidence" value="ECO:0007669"/>
    <property type="project" value="UniProtKB-KW"/>
</dbReference>
<accession>A0A937AEQ7</accession>
<feature type="binding site" evidence="5">
    <location>
        <position position="95"/>
    </location>
    <ligand>
        <name>S-adenosyl-L-methionine</name>
        <dbReference type="ChEBI" id="CHEBI:59789"/>
    </ligand>
</feature>
<comment type="caution">
    <text evidence="6">The sequence shown here is derived from an EMBL/GenBank/DDBJ whole genome shotgun (WGS) entry which is preliminary data.</text>
</comment>
<dbReference type="Proteomes" id="UP000736856">
    <property type="component" value="Unassembled WGS sequence"/>
</dbReference>